<dbReference type="STRING" id="585501.HMPREF6123_1886"/>
<evidence type="ECO:0000259" key="1">
    <source>
        <dbReference type="Pfam" id="PF01266"/>
    </source>
</evidence>
<accession>C2KZG7</accession>
<sequence length="392" mass="44869">MVKVVLQIIVKELNQMETFDKIIFGAGFYGLYSALFCAKQEQKILVLECDQAAFCRASYINQARVHQGYHYPRSLSTALKSASYFERFNQDYAFCINKEFQQIYATSGEYSWSNSKQFQEFCSAANIPCEELPPKKYFKESMCDGVFRTREYTYDAMILRDYLLRELEKYASNVVISYGVKASSVDKESDAYVIHTEDGKTYKSNFVLNATYAGTNQILELFGFESFKIKYELCEIILCTVGDKLKEIGITVMDGPFFSIMPFGKTGYHSLTSVTFTPHMTSYDEVPAFSCQEHSNGFCSRAQLGNCNDCPAKPLTAFPYMAKLARKYMLEEYGFQYERSLFSMKPILMSSEIDDSRPTVIRKYSENPTFVSVLSGKINTVYDLDEVLRDGK</sequence>
<dbReference type="Pfam" id="PF01266">
    <property type="entry name" value="DAO"/>
    <property type="match status" value="1"/>
</dbReference>
<dbReference type="InterPro" id="IPR006076">
    <property type="entry name" value="FAD-dep_OxRdtase"/>
</dbReference>
<dbReference type="Gene3D" id="3.30.9.10">
    <property type="entry name" value="D-Amino Acid Oxidase, subunit A, domain 2"/>
    <property type="match status" value="1"/>
</dbReference>
<dbReference type="InParanoid" id="C2KZG7"/>
<keyword evidence="3" id="KW-1185">Reference proteome</keyword>
<feature type="domain" description="FAD dependent oxidoreductase" evidence="1">
    <location>
        <begin position="22"/>
        <end position="223"/>
    </location>
</feature>
<evidence type="ECO:0000313" key="3">
    <source>
        <dbReference type="Proteomes" id="UP000004121"/>
    </source>
</evidence>
<dbReference type="Proteomes" id="UP000004121">
    <property type="component" value="Unassembled WGS sequence"/>
</dbReference>
<dbReference type="HOGENOM" id="CLU_043129_0_0_9"/>
<protein>
    <submittedName>
        <fullName evidence="2">FAD dependent oxidoreductase</fullName>
    </submittedName>
</protein>
<evidence type="ECO:0000313" key="2">
    <source>
        <dbReference type="EMBL" id="EEJ50836.1"/>
    </source>
</evidence>
<dbReference type="SUPFAM" id="SSF51905">
    <property type="entry name" value="FAD/NAD(P)-binding domain"/>
    <property type="match status" value="1"/>
</dbReference>
<comment type="caution">
    <text evidence="2">The sequence shown here is derived from an EMBL/GenBank/DDBJ whole genome shotgun (WGS) entry which is preliminary data.</text>
</comment>
<dbReference type="InterPro" id="IPR036188">
    <property type="entry name" value="FAD/NAD-bd_sf"/>
</dbReference>
<dbReference type="Gene3D" id="3.50.50.60">
    <property type="entry name" value="FAD/NAD(P)-binding domain"/>
    <property type="match status" value="1"/>
</dbReference>
<organism evidence="2 3">
    <name type="scientific">Oribacterium sinus F0268</name>
    <dbReference type="NCBI Taxonomy" id="585501"/>
    <lineage>
        <taxon>Bacteria</taxon>
        <taxon>Bacillati</taxon>
        <taxon>Bacillota</taxon>
        <taxon>Clostridia</taxon>
        <taxon>Lachnospirales</taxon>
        <taxon>Lachnospiraceae</taxon>
        <taxon>Oribacterium</taxon>
    </lineage>
</organism>
<dbReference type="eggNOG" id="COG0579">
    <property type="taxonomic scope" value="Bacteria"/>
</dbReference>
<dbReference type="EMBL" id="ACKX01000188">
    <property type="protein sequence ID" value="EEJ50836.1"/>
    <property type="molecule type" value="Genomic_DNA"/>
</dbReference>
<gene>
    <name evidence="2" type="ORF">HMPREF6123_1886</name>
</gene>
<dbReference type="AlphaFoldDB" id="C2KZG7"/>
<reference evidence="2 3" key="1">
    <citation type="submission" date="2009-04" db="EMBL/GenBank/DDBJ databases">
        <authorList>
            <person name="Qin X."/>
            <person name="Bachman B."/>
            <person name="Battles P."/>
            <person name="Bell A."/>
            <person name="Bess C."/>
            <person name="Bickham C."/>
            <person name="Chaboub L."/>
            <person name="Chen D."/>
            <person name="Coyle M."/>
            <person name="Deiros D.R."/>
            <person name="Dinh H."/>
            <person name="Forbes L."/>
            <person name="Fowler G."/>
            <person name="Francisco L."/>
            <person name="Fu Q."/>
            <person name="Gubbala S."/>
            <person name="Hale W."/>
            <person name="Han Y."/>
            <person name="Hemphill L."/>
            <person name="Highlander S.K."/>
            <person name="Hirani K."/>
            <person name="Hogues M."/>
            <person name="Jackson L."/>
            <person name="Jakkamsetti A."/>
            <person name="Javaid M."/>
            <person name="Jiang H."/>
            <person name="Korchina V."/>
            <person name="Kovar C."/>
            <person name="Lara F."/>
            <person name="Lee S."/>
            <person name="Mata R."/>
            <person name="Mathew T."/>
            <person name="Moen C."/>
            <person name="Morales K."/>
            <person name="Munidasa M."/>
            <person name="Nazareth L."/>
            <person name="Ngo R."/>
            <person name="Nguyen L."/>
            <person name="Okwuonu G."/>
            <person name="Ongeri F."/>
            <person name="Patil S."/>
            <person name="Petrosino J."/>
            <person name="Pham C."/>
            <person name="Pham P."/>
            <person name="Pu L.-L."/>
            <person name="Puazo M."/>
            <person name="Raj R."/>
            <person name="Reid J."/>
            <person name="Rouhana J."/>
            <person name="Saada N."/>
            <person name="Shang Y."/>
            <person name="Simmons D."/>
            <person name="Thornton R."/>
            <person name="Warren J."/>
            <person name="Weissenberger G."/>
            <person name="Zhang J."/>
            <person name="Zhang L."/>
            <person name="Zhou C."/>
            <person name="Zhu D."/>
            <person name="Muzny D."/>
            <person name="Worley K."/>
            <person name="Gibbs R."/>
        </authorList>
    </citation>
    <scope>NUCLEOTIDE SEQUENCE [LARGE SCALE GENOMIC DNA]</scope>
    <source>
        <strain evidence="2 3">F0268</strain>
    </source>
</reference>
<proteinExistence type="predicted"/>
<name>C2KZG7_9FIRM</name>